<keyword evidence="1" id="KW-0677">Repeat</keyword>
<feature type="region of interest" description="Disordered" evidence="3">
    <location>
        <begin position="723"/>
        <end position="742"/>
    </location>
</feature>
<name>A0A6G1KXA5_9PEZI</name>
<dbReference type="OrthoDB" id="185373at2759"/>
<dbReference type="EMBL" id="ML995897">
    <property type="protein sequence ID" value="KAF2765227.1"/>
    <property type="molecule type" value="Genomic_DNA"/>
</dbReference>
<feature type="repeat" description="PPR" evidence="2">
    <location>
        <begin position="136"/>
        <end position="170"/>
    </location>
</feature>
<dbReference type="Proteomes" id="UP000799436">
    <property type="component" value="Unassembled WGS sequence"/>
</dbReference>
<dbReference type="AlphaFoldDB" id="A0A6G1KXA5"/>
<evidence type="ECO:0000313" key="4">
    <source>
        <dbReference type="EMBL" id="KAF2765227.1"/>
    </source>
</evidence>
<feature type="region of interest" description="Disordered" evidence="3">
    <location>
        <begin position="645"/>
        <end position="702"/>
    </location>
</feature>
<dbReference type="InterPro" id="IPR002885">
    <property type="entry name" value="PPR_rpt"/>
</dbReference>
<gene>
    <name evidence="4" type="ORF">EJ03DRAFT_217225</name>
</gene>
<evidence type="ECO:0000256" key="2">
    <source>
        <dbReference type="PROSITE-ProRule" id="PRU00708"/>
    </source>
</evidence>
<proteinExistence type="predicted"/>
<dbReference type="PANTHER" id="PTHR47941">
    <property type="entry name" value="PENTATRICOPEPTIDE REPEAT-CONTAINING PROTEIN 3, MITOCHONDRIAL"/>
    <property type="match status" value="1"/>
</dbReference>
<evidence type="ECO:0000256" key="1">
    <source>
        <dbReference type="ARBA" id="ARBA00022737"/>
    </source>
</evidence>
<evidence type="ECO:0000256" key="3">
    <source>
        <dbReference type="SAM" id="MobiDB-lite"/>
    </source>
</evidence>
<dbReference type="Pfam" id="PF13041">
    <property type="entry name" value="PPR_2"/>
    <property type="match status" value="1"/>
</dbReference>
<sequence>MFECSACTLRALRAVAGDALSRGRSNRHQSFERLLTAGGRRASSAATALSSPSQHGGQPYLNAAQLRHINRQESDGVEKQLLSSPPERSQRRALQEEMKWLADPLKFTEHVHYTLRCDKPDKALELCRMASSRIKCVVAWNHCIDWHLKNGQYSEGLRIYNEMKKRGQFPDSYTYTILLRGLALPKLWKLSETAKDANAIKAHGIYTSMLSPTSKVQPSIIHTNAALKATAQAADLDAFWGIVAHIPEEGPGAADHISYTTILDCIRHDVSKHVQDVEQSPKQTNAKRMRAVDHGRRVWQVVVQKWRAGLIKVDEPLVGAMARLLLVSHRMVDWDDVLSLIQQTTKVQRQIAPIGSAERNVEHVRAEVGDELETSRLVDDSEEAAVDREIPADKAFETVQPPKKTPRSKGISFQYAVPGTELLYVVIEACTMMRIPKTAVAYWGILVSEFKVKPDSHNLITYVRLLRQYRASKKVAKLIGEELPKLNVERRDLYRIALEACVRDMKNKHAAEHATVVVNTMEEHLHPTTDVLTLKHFLNLGRAMKDGHVLQQVVDRLYQSLPVLESHLSVEDQPAPPDKAKALALKQRGEETRMLLQEYVGAIDVLIAQYSDALTEEDAKKWKQRRNEVTGLVGQGVDRYVAWDGTKAARGQPRKQRVVAGRKSLTPRMPRSTKRRPQPGRRAEEELADSSPFPPPTPVSRNQEFQYRLRADFDDPATRVRTPADAAPFRSDPPISFHGSDRGDHRLAARLRTEHWQQNREEFLSKSAVQAEVQRARLKAERARMVRMERWGGGFEREEIL</sequence>
<reference evidence="4" key="1">
    <citation type="journal article" date="2020" name="Stud. Mycol.">
        <title>101 Dothideomycetes genomes: a test case for predicting lifestyles and emergence of pathogens.</title>
        <authorList>
            <person name="Haridas S."/>
            <person name="Albert R."/>
            <person name="Binder M."/>
            <person name="Bloem J."/>
            <person name="Labutti K."/>
            <person name="Salamov A."/>
            <person name="Andreopoulos B."/>
            <person name="Baker S."/>
            <person name="Barry K."/>
            <person name="Bills G."/>
            <person name="Bluhm B."/>
            <person name="Cannon C."/>
            <person name="Castanera R."/>
            <person name="Culley D."/>
            <person name="Daum C."/>
            <person name="Ezra D."/>
            <person name="Gonzalez J."/>
            <person name="Henrissat B."/>
            <person name="Kuo A."/>
            <person name="Liang C."/>
            <person name="Lipzen A."/>
            <person name="Lutzoni F."/>
            <person name="Magnuson J."/>
            <person name="Mondo S."/>
            <person name="Nolan M."/>
            <person name="Ohm R."/>
            <person name="Pangilinan J."/>
            <person name="Park H.-J."/>
            <person name="Ramirez L."/>
            <person name="Alfaro M."/>
            <person name="Sun H."/>
            <person name="Tritt A."/>
            <person name="Yoshinaga Y."/>
            <person name="Zwiers L.-H."/>
            <person name="Turgeon B."/>
            <person name="Goodwin S."/>
            <person name="Spatafora J."/>
            <person name="Crous P."/>
            <person name="Grigoriev I."/>
        </authorList>
    </citation>
    <scope>NUCLEOTIDE SEQUENCE</scope>
    <source>
        <strain evidence="4">CBS 116005</strain>
    </source>
</reference>
<dbReference type="InterPro" id="IPR011990">
    <property type="entry name" value="TPR-like_helical_dom_sf"/>
</dbReference>
<keyword evidence="5" id="KW-1185">Reference proteome</keyword>
<dbReference type="PROSITE" id="PS51375">
    <property type="entry name" value="PPR"/>
    <property type="match status" value="1"/>
</dbReference>
<organism evidence="4 5">
    <name type="scientific">Teratosphaeria nubilosa</name>
    <dbReference type="NCBI Taxonomy" id="161662"/>
    <lineage>
        <taxon>Eukaryota</taxon>
        <taxon>Fungi</taxon>
        <taxon>Dikarya</taxon>
        <taxon>Ascomycota</taxon>
        <taxon>Pezizomycotina</taxon>
        <taxon>Dothideomycetes</taxon>
        <taxon>Dothideomycetidae</taxon>
        <taxon>Mycosphaerellales</taxon>
        <taxon>Teratosphaeriaceae</taxon>
        <taxon>Teratosphaeria</taxon>
    </lineage>
</organism>
<evidence type="ECO:0000313" key="5">
    <source>
        <dbReference type="Proteomes" id="UP000799436"/>
    </source>
</evidence>
<protein>
    <recommendedName>
        <fullName evidence="6">Pentatricopeptide repeat protein</fullName>
    </recommendedName>
</protein>
<dbReference type="Gene3D" id="1.25.40.10">
    <property type="entry name" value="Tetratricopeptide repeat domain"/>
    <property type="match status" value="1"/>
</dbReference>
<evidence type="ECO:0008006" key="6">
    <source>
        <dbReference type="Google" id="ProtNLM"/>
    </source>
</evidence>
<dbReference type="NCBIfam" id="TIGR00756">
    <property type="entry name" value="PPR"/>
    <property type="match status" value="1"/>
</dbReference>
<accession>A0A6G1KXA5</accession>